<dbReference type="PANTHER" id="PTHR36770:SF1">
    <property type="entry name" value="PHOTOSYSTEM I ASSEMBLY FACTOR PSA3, CHLOROPLASTIC"/>
    <property type="match status" value="1"/>
</dbReference>
<dbReference type="AlphaFoldDB" id="A0A250XAB3"/>
<name>A0A250XAB3_9CHLO</name>
<comment type="caution">
    <text evidence="2">The sequence shown here is derived from an EMBL/GenBank/DDBJ whole genome shotgun (WGS) entry which is preliminary data.</text>
</comment>
<dbReference type="OrthoDB" id="2013100at2759"/>
<evidence type="ECO:0000313" key="3">
    <source>
        <dbReference type="Proteomes" id="UP000232323"/>
    </source>
</evidence>
<dbReference type="InterPro" id="IPR037736">
    <property type="entry name" value="PSA3"/>
</dbReference>
<dbReference type="STRING" id="1157962.A0A250XAB3"/>
<proteinExistence type="predicted"/>
<dbReference type="PANTHER" id="PTHR36770">
    <property type="entry name" value="PHOTOSYSTEM I ASSEMBLY FACTOR PSA3, CHLOROPLASTIC"/>
    <property type="match status" value="1"/>
</dbReference>
<dbReference type="EMBL" id="BEGY01000045">
    <property type="protein sequence ID" value="GAX79700.1"/>
    <property type="molecule type" value="Genomic_DNA"/>
</dbReference>
<gene>
    <name evidence="2" type="ORF">CEUSTIGMA_g7141.t1</name>
</gene>
<evidence type="ECO:0000256" key="1">
    <source>
        <dbReference type="SAM" id="MobiDB-lite"/>
    </source>
</evidence>
<accession>A0A250XAB3</accession>
<organism evidence="2 3">
    <name type="scientific">Chlamydomonas eustigma</name>
    <dbReference type="NCBI Taxonomy" id="1157962"/>
    <lineage>
        <taxon>Eukaryota</taxon>
        <taxon>Viridiplantae</taxon>
        <taxon>Chlorophyta</taxon>
        <taxon>core chlorophytes</taxon>
        <taxon>Chlorophyceae</taxon>
        <taxon>CS clade</taxon>
        <taxon>Chlamydomonadales</taxon>
        <taxon>Chlamydomonadaceae</taxon>
        <taxon>Chlamydomonas</taxon>
    </lineage>
</organism>
<feature type="compositionally biased region" description="Polar residues" evidence="1">
    <location>
        <begin position="1"/>
        <end position="21"/>
    </location>
</feature>
<reference evidence="2 3" key="1">
    <citation type="submission" date="2017-08" db="EMBL/GenBank/DDBJ databases">
        <title>Acidophilic green algal genome provides insights into adaptation to an acidic environment.</title>
        <authorList>
            <person name="Hirooka S."/>
            <person name="Hirose Y."/>
            <person name="Kanesaki Y."/>
            <person name="Higuchi S."/>
            <person name="Fujiwara T."/>
            <person name="Onuma R."/>
            <person name="Era A."/>
            <person name="Ohbayashi R."/>
            <person name="Uzuka A."/>
            <person name="Nozaki H."/>
            <person name="Yoshikawa H."/>
            <person name="Miyagishima S.Y."/>
        </authorList>
    </citation>
    <scope>NUCLEOTIDE SEQUENCE [LARGE SCALE GENOMIC DNA]</scope>
    <source>
        <strain evidence="2 3">NIES-2499</strain>
    </source>
</reference>
<dbReference type="Proteomes" id="UP000232323">
    <property type="component" value="Unassembled WGS sequence"/>
</dbReference>
<keyword evidence="3" id="KW-1185">Reference proteome</keyword>
<feature type="region of interest" description="Disordered" evidence="1">
    <location>
        <begin position="1"/>
        <end position="25"/>
    </location>
</feature>
<dbReference type="GO" id="GO:0048564">
    <property type="term" value="P:photosystem I assembly"/>
    <property type="evidence" value="ECO:0007669"/>
    <property type="project" value="InterPro"/>
</dbReference>
<evidence type="ECO:0000313" key="2">
    <source>
        <dbReference type="EMBL" id="GAX79700.1"/>
    </source>
</evidence>
<sequence length="242" mass="26500">MLSSSKSFRHSTNPRQHQQPCTSSVVTSTSKVSKLNCRAQQNESFFDSIKRVAKQVQGALPVIGLVSRLTSSEGGFDELAYPEYSRSIINNATPQFKSALVDLEARYGKIGNSRWVLLVLWMAKTGSGLVPAKDILSAAKRMRVTQDMEIEIDRFDIIRTASLKKYSMMAPPEGKLKDKVAVGVDAICILCLGLKEGEAVTSDSDEELLRLLLEGAFPEADQGLIIECIVSRPQRASAYTAG</sequence>
<protein>
    <submittedName>
        <fullName evidence="2">Uncharacterized protein</fullName>
    </submittedName>
</protein>